<protein>
    <recommendedName>
        <fullName evidence="1">DUF732 domain-containing protein</fullName>
    </recommendedName>
</protein>
<proteinExistence type="predicted"/>
<sequence>MDSAGLIDHDGDPCNMVDGLCHGQFPDSAAAVQTGRWVCDQVQFQGRSRTSLVDWLSHGEGLMPSSYSAPIIVDAATAHLCP</sequence>
<dbReference type="KEGG" id="mgad:MGAD_39900"/>
<name>A0A7I7WSC2_MYCGU</name>
<dbReference type="Pfam" id="PF05305">
    <property type="entry name" value="DUF732"/>
    <property type="match status" value="1"/>
</dbReference>
<reference evidence="2 3" key="1">
    <citation type="journal article" date="2019" name="Emerg. Microbes Infect.">
        <title>Comprehensive subspecies identification of 175 nontuberculous mycobacteria species based on 7547 genomic profiles.</title>
        <authorList>
            <person name="Matsumoto Y."/>
            <person name="Kinjo T."/>
            <person name="Motooka D."/>
            <person name="Nabeya D."/>
            <person name="Jung N."/>
            <person name="Uechi K."/>
            <person name="Horii T."/>
            <person name="Iida T."/>
            <person name="Fujita J."/>
            <person name="Nakamura S."/>
        </authorList>
    </citation>
    <scope>NUCLEOTIDE SEQUENCE [LARGE SCALE GENOMIC DNA]</scope>
    <source>
        <strain evidence="2 3">JCM 12688</strain>
    </source>
</reference>
<evidence type="ECO:0000313" key="2">
    <source>
        <dbReference type="EMBL" id="BBZ19655.1"/>
    </source>
</evidence>
<dbReference type="RefSeq" id="WP_163688575.1">
    <property type="nucleotide sequence ID" value="NZ_AP022608.1"/>
</dbReference>
<evidence type="ECO:0000313" key="3">
    <source>
        <dbReference type="Proteomes" id="UP000466187"/>
    </source>
</evidence>
<dbReference type="AlphaFoldDB" id="A0A7I7WSC2"/>
<dbReference type="Proteomes" id="UP000466187">
    <property type="component" value="Chromosome"/>
</dbReference>
<evidence type="ECO:0000259" key="1">
    <source>
        <dbReference type="Pfam" id="PF05305"/>
    </source>
</evidence>
<gene>
    <name evidence="2" type="ORF">MGAD_39900</name>
</gene>
<organism evidence="2 3">
    <name type="scientific">Mycolicibacterium gadium</name>
    <name type="common">Mycobacterium gadium</name>
    <dbReference type="NCBI Taxonomy" id="1794"/>
    <lineage>
        <taxon>Bacteria</taxon>
        <taxon>Bacillati</taxon>
        <taxon>Actinomycetota</taxon>
        <taxon>Actinomycetes</taxon>
        <taxon>Mycobacteriales</taxon>
        <taxon>Mycobacteriaceae</taxon>
        <taxon>Mycolicibacterium</taxon>
    </lineage>
</organism>
<accession>A0A7I7WSC2</accession>
<dbReference type="InterPro" id="IPR007969">
    <property type="entry name" value="DUF732"/>
</dbReference>
<feature type="domain" description="DUF732" evidence="1">
    <location>
        <begin position="24"/>
        <end position="82"/>
    </location>
</feature>
<dbReference type="EMBL" id="AP022608">
    <property type="protein sequence ID" value="BBZ19655.1"/>
    <property type="molecule type" value="Genomic_DNA"/>
</dbReference>